<comment type="caution">
    <text evidence="1">The sequence shown here is derived from an EMBL/GenBank/DDBJ whole genome shotgun (WGS) entry which is preliminary data.</text>
</comment>
<evidence type="ECO:0000313" key="1">
    <source>
        <dbReference type="EMBL" id="MBI6882719.1"/>
    </source>
</evidence>
<organism evidence="1 2">
    <name type="scientific">Pseudomonas putida</name>
    <name type="common">Arthrobacter siderocapsulatus</name>
    <dbReference type="NCBI Taxonomy" id="303"/>
    <lineage>
        <taxon>Bacteria</taxon>
        <taxon>Pseudomonadati</taxon>
        <taxon>Pseudomonadota</taxon>
        <taxon>Gammaproteobacteria</taxon>
        <taxon>Pseudomonadales</taxon>
        <taxon>Pseudomonadaceae</taxon>
        <taxon>Pseudomonas</taxon>
    </lineage>
</organism>
<name>A0A8I1EA95_PSEPU</name>
<sequence length="393" mass="43681">MRSTITLARKYSAEMKAAYEAGDSISFVDAATSLKAVALRAISSGFREVGSDALESLCEGMGMIQAVLPTDFVSHRGRVSVDFLSTVMPIFGNNSREAAVNLGASYLTDEYILAEKVNFQEMAYDHLFGTFLYHALRNRQVDDFIVGLRSACSDLLDRQVDSFASNGEKKCDCYRYNEQVTLLRVFEKAGKNSVEIPALPEDLDDLLASALKNLCHGEGSSFSEDALKAMQAAGLHKSIRAALKNVYSVRFNLDDVEIIGMTLDDAANALGMNCYNFYGPNLVKNIAKYEPDEVKKAMHPMSYKQSACKPDNLMSSCSAYINSDDFAPESIDVLNVLLECAFSKWKKTALEKGKDFELFRSRLTAFNIPDRIQFKLPMLKDMRVKILESEMGM</sequence>
<dbReference type="AlphaFoldDB" id="A0A8I1EA95"/>
<gene>
    <name evidence="1" type="ORF">JEU22_02240</name>
</gene>
<protein>
    <submittedName>
        <fullName evidence="1">Uncharacterized protein</fullName>
    </submittedName>
</protein>
<dbReference type="Proteomes" id="UP000637061">
    <property type="component" value="Unassembled WGS sequence"/>
</dbReference>
<evidence type="ECO:0000313" key="2">
    <source>
        <dbReference type="Proteomes" id="UP000637061"/>
    </source>
</evidence>
<dbReference type="EMBL" id="JAEHTE010000001">
    <property type="protein sequence ID" value="MBI6882719.1"/>
    <property type="molecule type" value="Genomic_DNA"/>
</dbReference>
<dbReference type="RefSeq" id="WP_198746327.1">
    <property type="nucleotide sequence ID" value="NZ_JAEHTE010000001.1"/>
</dbReference>
<proteinExistence type="predicted"/>
<accession>A0A8I1EA95</accession>
<reference evidence="1" key="1">
    <citation type="submission" date="2020-12" db="EMBL/GenBank/DDBJ databases">
        <title>Enhanced detection system for hospital associated transmission using whole genome sequencing surveillance.</title>
        <authorList>
            <person name="Harrison L.H."/>
            <person name="Van Tyne D."/>
            <person name="Marsh J.W."/>
            <person name="Griffith M.P."/>
            <person name="Snyder D.J."/>
            <person name="Cooper V.S."/>
            <person name="Mustapha M."/>
        </authorList>
    </citation>
    <scope>NUCLEOTIDE SEQUENCE</scope>
    <source>
        <strain evidence="1">PSB00042</strain>
    </source>
</reference>